<dbReference type="AlphaFoldDB" id="A0A2M8Z1T2"/>
<dbReference type="Pfam" id="PF12729">
    <property type="entry name" value="4HB_MCP_1"/>
    <property type="match status" value="1"/>
</dbReference>
<dbReference type="OrthoDB" id="9814363at2"/>
<dbReference type="SMART" id="SM00304">
    <property type="entry name" value="HAMP"/>
    <property type="match status" value="1"/>
</dbReference>
<dbReference type="CDD" id="cd06225">
    <property type="entry name" value="HAMP"/>
    <property type="match status" value="1"/>
</dbReference>
<dbReference type="RefSeq" id="WP_100304051.1">
    <property type="nucleotide sequence ID" value="NZ_PGET01000001.1"/>
</dbReference>
<keyword evidence="1" id="KW-0145">Chemotaxis</keyword>
<protein>
    <submittedName>
        <fullName evidence="7">Methyl-accepting chemotaxis protein</fullName>
    </submittedName>
</protein>
<dbReference type="Proteomes" id="UP000231092">
    <property type="component" value="Unassembled WGS sequence"/>
</dbReference>
<feature type="transmembrane region" description="Helical" evidence="4">
    <location>
        <begin position="192"/>
        <end position="212"/>
    </location>
</feature>
<dbReference type="InterPro" id="IPR004089">
    <property type="entry name" value="MCPsignal_dom"/>
</dbReference>
<evidence type="ECO:0000259" key="6">
    <source>
        <dbReference type="PROSITE" id="PS50885"/>
    </source>
</evidence>
<dbReference type="PROSITE" id="PS50111">
    <property type="entry name" value="CHEMOTAXIS_TRANSDUC_2"/>
    <property type="match status" value="1"/>
</dbReference>
<feature type="domain" description="Methyl-accepting transducer" evidence="5">
    <location>
        <begin position="310"/>
        <end position="539"/>
    </location>
</feature>
<evidence type="ECO:0000256" key="1">
    <source>
        <dbReference type="ARBA" id="ARBA00022500"/>
    </source>
</evidence>
<evidence type="ECO:0000313" key="7">
    <source>
        <dbReference type="EMBL" id="PJJ27406.1"/>
    </source>
</evidence>
<dbReference type="Pfam" id="PF00672">
    <property type="entry name" value="HAMP"/>
    <property type="match status" value="1"/>
</dbReference>
<evidence type="ECO:0000256" key="2">
    <source>
        <dbReference type="ARBA" id="ARBA00029447"/>
    </source>
</evidence>
<dbReference type="SUPFAM" id="SSF58104">
    <property type="entry name" value="Methyl-accepting chemotaxis protein (MCP) signaling domain"/>
    <property type="match status" value="1"/>
</dbReference>
<dbReference type="PANTHER" id="PTHR43531">
    <property type="entry name" value="PROTEIN ICFG"/>
    <property type="match status" value="1"/>
</dbReference>
<reference evidence="7 8" key="1">
    <citation type="submission" date="2017-11" db="EMBL/GenBank/DDBJ databases">
        <title>Understudied soil microbes with underappreciated capabilities: Untangling the Clostridium saccharolyticum group.</title>
        <authorList>
            <person name="Leschine S."/>
        </authorList>
    </citation>
    <scope>NUCLEOTIDE SEQUENCE [LARGE SCALE GENOMIC DNA]</scope>
    <source>
        <strain evidence="7 8">18A</strain>
    </source>
</reference>
<proteinExistence type="inferred from homology"/>
<dbReference type="PROSITE" id="PS50885">
    <property type="entry name" value="HAMP"/>
    <property type="match status" value="1"/>
</dbReference>
<dbReference type="GO" id="GO:0007165">
    <property type="term" value="P:signal transduction"/>
    <property type="evidence" value="ECO:0007669"/>
    <property type="project" value="UniProtKB-KW"/>
</dbReference>
<keyword evidence="3" id="KW-0807">Transducer</keyword>
<evidence type="ECO:0000256" key="3">
    <source>
        <dbReference type="PROSITE-ProRule" id="PRU00284"/>
    </source>
</evidence>
<feature type="transmembrane region" description="Helical" evidence="4">
    <location>
        <begin position="13"/>
        <end position="35"/>
    </location>
</feature>
<sequence length="611" mass="66669">MNWFYNLKVSVKMLIGFIVVAFIAGMIGVVGIINISNITNKCEDMYARHAVNLSQLITIAERYQMTRSDLKDLIILTDDESMNKTVEKLNDDYEVLTEYLKEFEKLIKDSRIIEKYDYLINLLTNDFVAYKDQMIQLTQSNQNDQAYIIMTSEGAEINNKVAGAMEELIRLKIEMVKDASEDNTALSKTSTVTMIILIIFGVIISVILGIFISGSISRPVKKLAEAADKLAQGDVNVNVEATTRDEIGYLMESFSHMIENIRGQAFTAEKIAAGDLTVDVTIKSENDLLGKKLYELVEKNNEVLASISAASEQVASGAKQISDSSMALSQGATEQASSIEQLTASIEEISAQTKNNAEHANDANGLASTARVNAERGNEQMKEMLKAMHDINDSSANIAKIIKVIDEIAFQTNLLALNAAVEAARAGQHGKGFAVVAEEVRNLAARSANAAKETTDMIENSIRKAEGGTQIANETANALAEIVEVVERVASLVNGIAVSSNEQATGIAQINQGVMQISQVVQTNSATSEESAASSEELASQAELLKEQVGRFKLKKENRPLSYRGLEDINPEVLRMLDTMNKNKKFNEDGGTEAVAGSRKIALSDSEFGKY</sequence>
<feature type="domain" description="HAMP" evidence="6">
    <location>
        <begin position="214"/>
        <end position="266"/>
    </location>
</feature>
<dbReference type="EMBL" id="PGET01000001">
    <property type="protein sequence ID" value="PJJ27406.1"/>
    <property type="molecule type" value="Genomic_DNA"/>
</dbReference>
<evidence type="ECO:0000259" key="5">
    <source>
        <dbReference type="PROSITE" id="PS50111"/>
    </source>
</evidence>
<comment type="similarity">
    <text evidence="2">Belongs to the methyl-accepting chemotaxis (MCP) protein family.</text>
</comment>
<dbReference type="Gene3D" id="6.10.340.10">
    <property type="match status" value="1"/>
</dbReference>
<dbReference type="CDD" id="cd11386">
    <property type="entry name" value="MCP_signal"/>
    <property type="match status" value="1"/>
</dbReference>
<keyword evidence="4" id="KW-0812">Transmembrane</keyword>
<dbReference type="GO" id="GO:0006935">
    <property type="term" value="P:chemotaxis"/>
    <property type="evidence" value="ECO:0007669"/>
    <property type="project" value="UniProtKB-KW"/>
</dbReference>
<name>A0A2M8Z1T2_9FIRM</name>
<dbReference type="Gene3D" id="1.10.287.950">
    <property type="entry name" value="Methyl-accepting chemotaxis protein"/>
    <property type="match status" value="1"/>
</dbReference>
<evidence type="ECO:0000256" key="4">
    <source>
        <dbReference type="SAM" id="Phobius"/>
    </source>
</evidence>
<dbReference type="SMART" id="SM00283">
    <property type="entry name" value="MA"/>
    <property type="match status" value="1"/>
</dbReference>
<gene>
    <name evidence="7" type="ORF">H171_0871</name>
</gene>
<comment type="caution">
    <text evidence="7">The sequence shown here is derived from an EMBL/GenBank/DDBJ whole genome shotgun (WGS) entry which is preliminary data.</text>
</comment>
<dbReference type="InterPro" id="IPR003660">
    <property type="entry name" value="HAMP_dom"/>
</dbReference>
<dbReference type="InterPro" id="IPR024478">
    <property type="entry name" value="HlyB_4HB_MCP"/>
</dbReference>
<dbReference type="GO" id="GO:0004888">
    <property type="term" value="F:transmembrane signaling receptor activity"/>
    <property type="evidence" value="ECO:0007669"/>
    <property type="project" value="TreeGrafter"/>
</dbReference>
<dbReference type="GO" id="GO:0005886">
    <property type="term" value="C:plasma membrane"/>
    <property type="evidence" value="ECO:0007669"/>
    <property type="project" value="TreeGrafter"/>
</dbReference>
<dbReference type="InterPro" id="IPR051310">
    <property type="entry name" value="MCP_chemotaxis"/>
</dbReference>
<evidence type="ECO:0000313" key="8">
    <source>
        <dbReference type="Proteomes" id="UP000231092"/>
    </source>
</evidence>
<dbReference type="Pfam" id="PF00015">
    <property type="entry name" value="MCPsignal"/>
    <property type="match status" value="1"/>
</dbReference>
<organism evidence="7 8">
    <name type="scientific">[Clostridium] celerecrescens 18A</name>
    <dbReference type="NCBI Taxonomy" id="1286362"/>
    <lineage>
        <taxon>Bacteria</taxon>
        <taxon>Bacillati</taxon>
        <taxon>Bacillota</taxon>
        <taxon>Clostridia</taxon>
        <taxon>Lachnospirales</taxon>
        <taxon>Lachnospiraceae</taxon>
        <taxon>Lacrimispora</taxon>
    </lineage>
</organism>
<keyword evidence="4" id="KW-0472">Membrane</keyword>
<accession>A0A2M8Z1T2</accession>
<dbReference type="PANTHER" id="PTHR43531:SF11">
    <property type="entry name" value="METHYL-ACCEPTING CHEMOTAXIS PROTEIN 3"/>
    <property type="match status" value="1"/>
</dbReference>
<dbReference type="FunFam" id="1.10.287.950:FF:000001">
    <property type="entry name" value="Methyl-accepting chemotaxis sensory transducer"/>
    <property type="match status" value="1"/>
</dbReference>
<keyword evidence="4" id="KW-1133">Transmembrane helix</keyword>